<feature type="compositionally biased region" description="Polar residues" evidence="1">
    <location>
        <begin position="27"/>
        <end position="46"/>
    </location>
</feature>
<gene>
    <name evidence="2" type="ORF">KUTeg_017481</name>
</gene>
<feature type="compositionally biased region" description="Polar residues" evidence="1">
    <location>
        <begin position="75"/>
        <end position="85"/>
    </location>
</feature>
<feature type="compositionally biased region" description="Polar residues" evidence="1">
    <location>
        <begin position="54"/>
        <end position="64"/>
    </location>
</feature>
<proteinExistence type="predicted"/>
<protein>
    <submittedName>
        <fullName evidence="2">Uncharacterized protein</fullName>
    </submittedName>
</protein>
<sequence>MLAGNNIKYDEIYSEPYDVTVLRHRPPQQQDVDSSALSNARNSQTRKAFKQHKTSTSYNDSQLYSEPVEMGNNEGHPSSDLTGDVNNLPGEHDGCFDQPRKKSVEGKRKNSSRKELCTIFVYIHKSFPTMYTVNKICKNDKK</sequence>
<evidence type="ECO:0000256" key="1">
    <source>
        <dbReference type="SAM" id="MobiDB-lite"/>
    </source>
</evidence>
<dbReference type="EMBL" id="JARBDR010000903">
    <property type="protein sequence ID" value="KAJ8303898.1"/>
    <property type="molecule type" value="Genomic_DNA"/>
</dbReference>
<organism evidence="2 3">
    <name type="scientific">Tegillarca granosa</name>
    <name type="common">Malaysian cockle</name>
    <name type="synonym">Anadara granosa</name>
    <dbReference type="NCBI Taxonomy" id="220873"/>
    <lineage>
        <taxon>Eukaryota</taxon>
        <taxon>Metazoa</taxon>
        <taxon>Spiralia</taxon>
        <taxon>Lophotrochozoa</taxon>
        <taxon>Mollusca</taxon>
        <taxon>Bivalvia</taxon>
        <taxon>Autobranchia</taxon>
        <taxon>Pteriomorphia</taxon>
        <taxon>Arcoida</taxon>
        <taxon>Arcoidea</taxon>
        <taxon>Arcidae</taxon>
        <taxon>Tegillarca</taxon>
    </lineage>
</organism>
<name>A0ABQ9EKY0_TEGGR</name>
<feature type="region of interest" description="Disordered" evidence="1">
    <location>
        <begin position="25"/>
        <end position="109"/>
    </location>
</feature>
<keyword evidence="3" id="KW-1185">Reference proteome</keyword>
<evidence type="ECO:0000313" key="3">
    <source>
        <dbReference type="Proteomes" id="UP001217089"/>
    </source>
</evidence>
<feature type="compositionally biased region" description="Basic and acidic residues" evidence="1">
    <location>
        <begin position="90"/>
        <end position="109"/>
    </location>
</feature>
<reference evidence="2 3" key="1">
    <citation type="submission" date="2022-12" db="EMBL/GenBank/DDBJ databases">
        <title>Chromosome-level genome of Tegillarca granosa.</title>
        <authorList>
            <person name="Kim J."/>
        </authorList>
    </citation>
    <scope>NUCLEOTIDE SEQUENCE [LARGE SCALE GENOMIC DNA]</scope>
    <source>
        <strain evidence="2">Teg-2019</strain>
        <tissue evidence="2">Adductor muscle</tissue>
    </source>
</reference>
<accession>A0ABQ9EKY0</accession>
<comment type="caution">
    <text evidence="2">The sequence shown here is derived from an EMBL/GenBank/DDBJ whole genome shotgun (WGS) entry which is preliminary data.</text>
</comment>
<evidence type="ECO:0000313" key="2">
    <source>
        <dbReference type="EMBL" id="KAJ8303898.1"/>
    </source>
</evidence>
<dbReference type="Proteomes" id="UP001217089">
    <property type="component" value="Unassembled WGS sequence"/>
</dbReference>